<organism evidence="1">
    <name type="scientific">Siphoviridae sp. cttG313</name>
    <dbReference type="NCBI Taxonomy" id="2825704"/>
    <lineage>
        <taxon>Viruses</taxon>
        <taxon>Duplodnaviria</taxon>
        <taxon>Heunggongvirae</taxon>
        <taxon>Uroviricota</taxon>
        <taxon>Caudoviricetes</taxon>
    </lineage>
</organism>
<protein>
    <submittedName>
        <fullName evidence="1">Uncharacterized protein</fullName>
    </submittedName>
</protein>
<name>A0A8S5TS78_9CAUD</name>
<sequence length="82" mass="9398">MNELIMIRAFVVNRMAYYQQDQADKTFNSRIISELNAIHAMVDSVLEADVNTDNHVLDLLANIATAYKPNLSDEIERKLNED</sequence>
<evidence type="ECO:0000313" key="1">
    <source>
        <dbReference type="EMBL" id="DAF85068.1"/>
    </source>
</evidence>
<accession>A0A8S5TS78</accession>
<proteinExistence type="predicted"/>
<dbReference type="EMBL" id="BK015917">
    <property type="protein sequence ID" value="DAF85068.1"/>
    <property type="molecule type" value="Genomic_DNA"/>
</dbReference>
<reference evidence="1" key="1">
    <citation type="journal article" date="2021" name="Proc. Natl. Acad. Sci. U.S.A.">
        <title>A Catalog of Tens of Thousands of Viruses from Human Metagenomes Reveals Hidden Associations with Chronic Diseases.</title>
        <authorList>
            <person name="Tisza M.J."/>
            <person name="Buck C.B."/>
        </authorList>
    </citation>
    <scope>NUCLEOTIDE SEQUENCE</scope>
    <source>
        <strain evidence="1">CttG313</strain>
    </source>
</reference>